<feature type="compositionally biased region" description="Basic residues" evidence="1">
    <location>
        <begin position="116"/>
        <end position="130"/>
    </location>
</feature>
<feature type="compositionally biased region" description="Basic and acidic residues" evidence="1">
    <location>
        <begin position="320"/>
        <end position="351"/>
    </location>
</feature>
<dbReference type="Pfam" id="PF03732">
    <property type="entry name" value="Retrotrans_gag"/>
    <property type="match status" value="1"/>
</dbReference>
<name>A0A067N3Q4_PLEO1</name>
<feature type="compositionally biased region" description="Polar residues" evidence="1">
    <location>
        <begin position="352"/>
        <end position="374"/>
    </location>
</feature>
<evidence type="ECO:0000256" key="1">
    <source>
        <dbReference type="SAM" id="MobiDB-lite"/>
    </source>
</evidence>
<protein>
    <recommendedName>
        <fullName evidence="2">Retrotransposon gag domain-containing protein</fullName>
    </recommendedName>
</protein>
<proteinExistence type="predicted"/>
<dbReference type="HOGENOM" id="CLU_650725_0_0_1"/>
<dbReference type="STRING" id="1137138.A0A067N3Q4"/>
<dbReference type="InParanoid" id="A0A067N3Q4"/>
<organism evidence="3 4">
    <name type="scientific">Pleurotus ostreatus (strain PC15)</name>
    <name type="common">Oyster mushroom</name>
    <dbReference type="NCBI Taxonomy" id="1137138"/>
    <lineage>
        <taxon>Eukaryota</taxon>
        <taxon>Fungi</taxon>
        <taxon>Dikarya</taxon>
        <taxon>Basidiomycota</taxon>
        <taxon>Agaricomycotina</taxon>
        <taxon>Agaricomycetes</taxon>
        <taxon>Agaricomycetidae</taxon>
        <taxon>Agaricales</taxon>
        <taxon>Pleurotineae</taxon>
        <taxon>Pleurotaceae</taxon>
        <taxon>Pleurotus</taxon>
    </lineage>
</organism>
<sequence length="422" mass="48246">MLDKGKGVDPREYGEPIIEIGGPSNALQHLPVPKGELDVVAQQAELSFWDMARKSPSAPHLTTELDAVPKSTPKATSADTKKLETPKVVPQAQEDHIRAITTKYKGNKRVREAPKSKRSKNRKRRNHHSRSKDQSRKQTSKLKPVAPTVYKGEPIVATFNRWMRESVNFLEDAQVEPSKQIRMVARYTEGKAHTYYLNVIADHEEEWSLEDYFRDIFDACFPSNFCESQRRRLYRFRRDTLTVKEYVAELTEIVDLVGDISPRERVVKFFKGLNFELQIAVRRRGLSPEVSSWDEILDEALREESVQAALRLSSRAYNASDHRNETRESTPGRRENHARRRAGDFRGRRGEQMSSTGTTPVPEKNTQTSGSSGRSRAPFGRDSRLSTIGMPKETAQLSREEKARLRTENKCFIYRGNRSGKG</sequence>
<evidence type="ECO:0000313" key="3">
    <source>
        <dbReference type="EMBL" id="KDQ22484.1"/>
    </source>
</evidence>
<dbReference type="OrthoDB" id="3205788at2759"/>
<feature type="domain" description="Retrotransposon gag" evidence="2">
    <location>
        <begin position="186"/>
        <end position="274"/>
    </location>
</feature>
<reference evidence="4" key="1">
    <citation type="journal article" date="2014" name="Proc. Natl. Acad. Sci. U.S.A.">
        <title>Extensive sampling of basidiomycete genomes demonstrates inadequacy of the white-rot/brown-rot paradigm for wood decay fungi.</title>
        <authorList>
            <person name="Riley R."/>
            <person name="Salamov A.A."/>
            <person name="Brown D.W."/>
            <person name="Nagy L.G."/>
            <person name="Floudas D."/>
            <person name="Held B.W."/>
            <person name="Levasseur A."/>
            <person name="Lombard V."/>
            <person name="Morin E."/>
            <person name="Otillar R."/>
            <person name="Lindquist E.A."/>
            <person name="Sun H."/>
            <person name="LaButti K.M."/>
            <person name="Schmutz J."/>
            <person name="Jabbour D."/>
            <person name="Luo H."/>
            <person name="Baker S.E."/>
            <person name="Pisabarro A.G."/>
            <person name="Walton J.D."/>
            <person name="Blanchette R.A."/>
            <person name="Henrissat B."/>
            <person name="Martin F."/>
            <person name="Cullen D."/>
            <person name="Hibbett D.S."/>
            <person name="Grigoriev I.V."/>
        </authorList>
    </citation>
    <scope>NUCLEOTIDE SEQUENCE [LARGE SCALE GENOMIC DNA]</scope>
    <source>
        <strain evidence="4">PC15</strain>
    </source>
</reference>
<feature type="region of interest" description="Disordered" evidence="1">
    <location>
        <begin position="58"/>
        <end position="145"/>
    </location>
</feature>
<dbReference type="EMBL" id="KL198014">
    <property type="protein sequence ID" value="KDQ22484.1"/>
    <property type="molecule type" value="Genomic_DNA"/>
</dbReference>
<dbReference type="Proteomes" id="UP000027073">
    <property type="component" value="Unassembled WGS sequence"/>
</dbReference>
<feature type="region of interest" description="Disordered" evidence="1">
    <location>
        <begin position="317"/>
        <end position="406"/>
    </location>
</feature>
<gene>
    <name evidence="3" type="ORF">PLEOSDRAFT_1087106</name>
</gene>
<accession>A0A067N3Q4</accession>
<dbReference type="VEuPathDB" id="FungiDB:PLEOSDRAFT_1087106"/>
<dbReference type="AlphaFoldDB" id="A0A067N3Q4"/>
<dbReference type="InterPro" id="IPR005162">
    <property type="entry name" value="Retrotrans_gag_dom"/>
</dbReference>
<evidence type="ECO:0000313" key="4">
    <source>
        <dbReference type="Proteomes" id="UP000027073"/>
    </source>
</evidence>
<evidence type="ECO:0000259" key="2">
    <source>
        <dbReference type="Pfam" id="PF03732"/>
    </source>
</evidence>